<sequence length="392" mass="45463">MSHNLKKIVAEKKEAIETVMEMFEQGTEVLASAVGEIFPICEVASPILSLVLDNIESKEVQFVKAQYQVVRDKLDVISSEIESLNQEIKKARVDSTFFVVEENLRNQFRKYMDILNAKPQYKEVKKNLFLDHFSKSGGERNLHTLYDAVMGNNTFGESILSITLTYEGKNRRRLENFIVCLKELFCIGIICLLGHAAITGGEEEELINDWSKKMEEAESQMKLVLEECIDGFAEQAQLDVEKLVKEKDEMNYEELPKDILEFLMKKYDWIKWSVRVYKHSGSSFSNWRAGEKYHSETGKHWFDLPQINNTNVMVSYSADPQPINKDCIRQLMEGQFRKEKALAVAENICEHLPGCVVHTVSRYKEIWALWSFPDECHYWEHHKNVTLCVHSE</sequence>
<protein>
    <submittedName>
        <fullName evidence="2">Rapunzel 3</fullName>
    </submittedName>
</protein>
<dbReference type="PANTHER" id="PTHR40472:SF11">
    <property type="entry name" value="RAPUNZEL 3-RELATED"/>
    <property type="match status" value="1"/>
</dbReference>
<reference evidence="2" key="3">
    <citation type="submission" date="2025-09" db="UniProtKB">
        <authorList>
            <consortium name="Ensembl"/>
        </authorList>
    </citation>
    <scope>IDENTIFICATION</scope>
</reference>
<dbReference type="InterPro" id="IPR039051">
    <property type="entry name" value="SE-CTX-like"/>
</dbReference>
<organism evidence="2 3">
    <name type="scientific">Erpetoichthys calabaricus</name>
    <name type="common">Rope fish</name>
    <name type="synonym">Calamoichthys calabaricus</name>
    <dbReference type="NCBI Taxonomy" id="27687"/>
    <lineage>
        <taxon>Eukaryota</taxon>
        <taxon>Metazoa</taxon>
        <taxon>Chordata</taxon>
        <taxon>Craniata</taxon>
        <taxon>Vertebrata</taxon>
        <taxon>Euteleostomi</taxon>
        <taxon>Actinopterygii</taxon>
        <taxon>Polypteriformes</taxon>
        <taxon>Polypteridae</taxon>
        <taxon>Erpetoichthys</taxon>
    </lineage>
</organism>
<keyword evidence="3" id="KW-1185">Reference proteome</keyword>
<dbReference type="GeneID" id="114642811"/>
<evidence type="ECO:0000313" key="3">
    <source>
        <dbReference type="Proteomes" id="UP000694620"/>
    </source>
</evidence>
<keyword evidence="1" id="KW-0175">Coiled coil</keyword>
<dbReference type="AlphaFoldDB" id="A0A8C4T128"/>
<evidence type="ECO:0000313" key="2">
    <source>
        <dbReference type="Ensembl" id="ENSECRP00000024251.1"/>
    </source>
</evidence>
<proteinExistence type="predicted"/>
<gene>
    <name evidence="2" type="primary">LOC114642811</name>
</gene>
<dbReference type="PANTHER" id="PTHR40472">
    <property type="entry name" value="RICIN B-TYPE LECTIN DOMAIN-CONTAINING PROTEIN"/>
    <property type="match status" value="1"/>
</dbReference>
<reference evidence="2" key="1">
    <citation type="submission" date="2021-06" db="EMBL/GenBank/DDBJ databases">
        <authorList>
            <consortium name="Wellcome Sanger Institute Data Sharing"/>
        </authorList>
    </citation>
    <scope>NUCLEOTIDE SEQUENCE [LARGE SCALE GENOMIC DNA]</scope>
</reference>
<feature type="coiled-coil region" evidence="1">
    <location>
        <begin position="207"/>
        <end position="253"/>
    </location>
</feature>
<dbReference type="GeneTree" id="ENSGT00390000008158"/>
<dbReference type="Proteomes" id="UP000694620">
    <property type="component" value="Chromosome 2"/>
</dbReference>
<name>A0A8C4T128_ERPCA</name>
<feature type="coiled-coil region" evidence="1">
    <location>
        <begin position="67"/>
        <end position="94"/>
    </location>
</feature>
<reference evidence="2" key="2">
    <citation type="submission" date="2025-08" db="UniProtKB">
        <authorList>
            <consortium name="Ensembl"/>
        </authorList>
    </citation>
    <scope>IDENTIFICATION</scope>
</reference>
<dbReference type="RefSeq" id="XP_028647437.1">
    <property type="nucleotide sequence ID" value="XM_028791604.2"/>
</dbReference>
<accession>A0A8C4T128</accession>
<dbReference type="Ensembl" id="ENSECRT00000024784.1">
    <property type="protein sequence ID" value="ENSECRP00000024251.1"/>
    <property type="gene ID" value="ENSECRG00000016426.1"/>
</dbReference>
<dbReference type="OrthoDB" id="9939466at2759"/>
<evidence type="ECO:0000256" key="1">
    <source>
        <dbReference type="SAM" id="Coils"/>
    </source>
</evidence>